<evidence type="ECO:0000313" key="2">
    <source>
        <dbReference type="EMBL" id="GAB1317749.1"/>
    </source>
</evidence>
<accession>A0ABQ0GIZ9</accession>
<comment type="caution">
    <text evidence="2">The sequence shown here is derived from an EMBL/GenBank/DDBJ whole genome shotgun (WGS) entry which is preliminary data.</text>
</comment>
<name>A0ABQ0GIZ9_9PEZI</name>
<dbReference type="Proteomes" id="UP001628179">
    <property type="component" value="Unassembled WGS sequence"/>
</dbReference>
<sequence length="505" mass="55177">MERLRIRKPTATNLPSILVNGRATEDRISSAERQQTDVRRHESWIRELKVRLQLVLRRVSPDGGSPATSDTPSKVTSNAASNSASESRSQEQHENQWIEEVAVSSEKVYCIPDSNIFVALPNQIPVPPEAKEIFVLKIKSSLVADLELAKKKIETTSTGRRDPNNYVFEPVVLRMSGKATGGRDGTVKLSPTIWVRCSPAQHTHMKQALRESCMKWVHNTEFGEVMASAAQLLSTESPNPDKWEPSVSAGVAVDSSEGLTLHIEVEDPSPAQTCLFMGLCAGQRSCKEPRSAVRTFAESVASSLSTILYWASQQHTVYSTAYWKLSVTTIELMVPVFSTRIGRGPSEMAHPVDSLTTIPKQAARPETTTAAMLSLRLKPAGSAKPSQPVKWVETHLGGASNFIGLKAIPVTDGDNTPSTILLMKDSLKSDFALIKWEGPLWNEVSAASPTVKRICAACPIPPGPVEILLGEEMSLDGFLLEEPTKLEILGVYLVTRIVQLARPLG</sequence>
<proteinExistence type="predicted"/>
<evidence type="ECO:0000256" key="1">
    <source>
        <dbReference type="SAM" id="MobiDB-lite"/>
    </source>
</evidence>
<reference evidence="2 3" key="1">
    <citation type="submission" date="2024-09" db="EMBL/GenBank/DDBJ databases">
        <title>Itraconazole resistance in Madurella fahalii resulting from another homologue of gene encoding cytochrome P450 14-alpha sterol demethylase (CYP51).</title>
        <authorList>
            <person name="Yoshioka I."/>
            <person name="Fahal A.H."/>
            <person name="Kaneko S."/>
            <person name="Yaguchi T."/>
        </authorList>
    </citation>
    <scope>NUCLEOTIDE SEQUENCE [LARGE SCALE GENOMIC DNA]</scope>
    <source>
        <strain evidence="2 3">IFM 68171</strain>
    </source>
</reference>
<feature type="region of interest" description="Disordered" evidence="1">
    <location>
        <begin position="60"/>
        <end position="95"/>
    </location>
</feature>
<feature type="compositionally biased region" description="Polar residues" evidence="1">
    <location>
        <begin position="66"/>
        <end position="76"/>
    </location>
</feature>
<keyword evidence="3" id="KW-1185">Reference proteome</keyword>
<organism evidence="2 3">
    <name type="scientific">Madurella fahalii</name>
    <dbReference type="NCBI Taxonomy" id="1157608"/>
    <lineage>
        <taxon>Eukaryota</taxon>
        <taxon>Fungi</taxon>
        <taxon>Dikarya</taxon>
        <taxon>Ascomycota</taxon>
        <taxon>Pezizomycotina</taxon>
        <taxon>Sordariomycetes</taxon>
        <taxon>Sordariomycetidae</taxon>
        <taxon>Sordariales</taxon>
        <taxon>Sordariales incertae sedis</taxon>
        <taxon>Madurella</taxon>
    </lineage>
</organism>
<feature type="compositionally biased region" description="Low complexity" evidence="1">
    <location>
        <begin position="77"/>
        <end position="87"/>
    </location>
</feature>
<dbReference type="RefSeq" id="XP_070919480.1">
    <property type="nucleotide sequence ID" value="XM_071063379.1"/>
</dbReference>
<evidence type="ECO:0000313" key="3">
    <source>
        <dbReference type="Proteomes" id="UP001628179"/>
    </source>
</evidence>
<dbReference type="GeneID" id="98178702"/>
<dbReference type="EMBL" id="BAAFSV010000004">
    <property type="protein sequence ID" value="GAB1317749.1"/>
    <property type="molecule type" value="Genomic_DNA"/>
</dbReference>
<protein>
    <submittedName>
        <fullName evidence="2">Uncharacterized protein</fullName>
    </submittedName>
</protein>
<gene>
    <name evidence="2" type="ORF">MFIFM68171_07959</name>
</gene>